<dbReference type="RefSeq" id="XP_037214128.1">
    <property type="nucleotide sequence ID" value="XM_037369630.1"/>
</dbReference>
<feature type="transmembrane region" description="Helical" evidence="1">
    <location>
        <begin position="47"/>
        <end position="68"/>
    </location>
</feature>
<dbReference type="InterPro" id="IPR036291">
    <property type="entry name" value="NAD(P)-bd_dom_sf"/>
</dbReference>
<keyword evidence="4" id="KW-1185">Reference proteome</keyword>
<dbReference type="Proteomes" id="UP000636479">
    <property type="component" value="Unassembled WGS sequence"/>
</dbReference>
<dbReference type="GO" id="GO:0005737">
    <property type="term" value="C:cytoplasm"/>
    <property type="evidence" value="ECO:0007669"/>
    <property type="project" value="TreeGrafter"/>
</dbReference>
<gene>
    <name evidence="3" type="ORF">MIND_01317700</name>
</gene>
<dbReference type="InterPro" id="IPR001509">
    <property type="entry name" value="Epimerase_deHydtase"/>
</dbReference>
<dbReference type="GeneID" id="59352146"/>
<feature type="domain" description="NAD-dependent epimerase/dehydratase" evidence="2">
    <location>
        <begin position="157"/>
        <end position="373"/>
    </location>
</feature>
<dbReference type="GO" id="GO:0004029">
    <property type="term" value="F:aldehyde dehydrogenase (NAD+) activity"/>
    <property type="evidence" value="ECO:0007669"/>
    <property type="project" value="TreeGrafter"/>
</dbReference>
<dbReference type="Pfam" id="PF01370">
    <property type="entry name" value="Epimerase"/>
    <property type="match status" value="1"/>
</dbReference>
<dbReference type="PANTHER" id="PTHR48079">
    <property type="entry name" value="PROTEIN YEEZ"/>
    <property type="match status" value="1"/>
</dbReference>
<keyword evidence="1" id="KW-0812">Transmembrane</keyword>
<dbReference type="OrthoDB" id="10000533at2759"/>
<dbReference type="AlphaFoldDB" id="A0A8H6S1U2"/>
<organism evidence="3 4">
    <name type="scientific">Mycena indigotica</name>
    <dbReference type="NCBI Taxonomy" id="2126181"/>
    <lineage>
        <taxon>Eukaryota</taxon>
        <taxon>Fungi</taxon>
        <taxon>Dikarya</taxon>
        <taxon>Basidiomycota</taxon>
        <taxon>Agaricomycotina</taxon>
        <taxon>Agaricomycetes</taxon>
        <taxon>Agaricomycetidae</taxon>
        <taxon>Agaricales</taxon>
        <taxon>Marasmiineae</taxon>
        <taxon>Mycenaceae</taxon>
        <taxon>Mycena</taxon>
    </lineage>
</organism>
<protein>
    <submittedName>
        <fullName evidence="3">Epimerase domain-containing protein</fullName>
    </submittedName>
</protein>
<dbReference type="PANTHER" id="PTHR48079:SF3">
    <property type="entry name" value="NAD-DEPENDENT EPIMERASE_DEHYDRATASE DOMAIN-CONTAINING PROTEIN"/>
    <property type="match status" value="1"/>
</dbReference>
<keyword evidence="1" id="KW-0472">Membrane</keyword>
<dbReference type="Gene3D" id="3.40.50.720">
    <property type="entry name" value="NAD(P)-binding Rossmann-like Domain"/>
    <property type="match status" value="1"/>
</dbReference>
<dbReference type="InterPro" id="IPR051783">
    <property type="entry name" value="NAD(P)-dependent_oxidoreduct"/>
</dbReference>
<evidence type="ECO:0000313" key="4">
    <source>
        <dbReference type="Proteomes" id="UP000636479"/>
    </source>
</evidence>
<comment type="caution">
    <text evidence="3">The sequence shown here is derived from an EMBL/GenBank/DDBJ whole genome shotgun (WGS) entry which is preliminary data.</text>
</comment>
<keyword evidence="1" id="KW-1133">Transmembrane helix</keyword>
<name>A0A8H6S1U2_9AGAR</name>
<sequence length="458" mass="50205">MTSAPARFNREHGASSLRRLEDVRPLLSGSRKRAGERGRRAGRLSDGCLVLFCYTCVFFVVTSLRLHYKVALSQINLELVRLAFGRVQLWSSFLTKVNESTDGEDVVGREREEIRLTLRTSSREIASAWALDVAKIFKFVHRLQKGTGKLDRVVMKVLVLGATGFLGQPISQALVRAGHEVYGLARTSEKAKQLARDEVIPVIGTVDSDAYMHLIPTLDVVISAINATPDILTNTFNNVCGAAKATRLPGAAKLAYIYSSGTWIHGDDRTTIVSDTTPLTNPVKLLANWLPGLEQQIVASTIVNGIVLRPSLVYGRSGSNFAPLFKAALKEKKVVWPGRPGGRYALVHVDDVADAYVRAAERSSIAAGKIFDISNAQTESVDELLRRLVEVSGVPGPYEYKEPTSLFEEAFSSTAIIRPYLAKALLDWSPRKIGLTDGLEIYYAAWLASSTKSSLLTQ</sequence>
<evidence type="ECO:0000259" key="2">
    <source>
        <dbReference type="Pfam" id="PF01370"/>
    </source>
</evidence>
<dbReference type="EMBL" id="JACAZF010000014">
    <property type="protein sequence ID" value="KAF7290768.1"/>
    <property type="molecule type" value="Genomic_DNA"/>
</dbReference>
<evidence type="ECO:0000256" key="1">
    <source>
        <dbReference type="SAM" id="Phobius"/>
    </source>
</evidence>
<proteinExistence type="predicted"/>
<reference evidence="3" key="1">
    <citation type="submission" date="2020-05" db="EMBL/GenBank/DDBJ databases">
        <title>Mycena genomes resolve the evolution of fungal bioluminescence.</title>
        <authorList>
            <person name="Tsai I.J."/>
        </authorList>
    </citation>
    <scope>NUCLEOTIDE SEQUENCE</scope>
    <source>
        <strain evidence="3">171206Taipei</strain>
    </source>
</reference>
<dbReference type="SUPFAM" id="SSF51735">
    <property type="entry name" value="NAD(P)-binding Rossmann-fold domains"/>
    <property type="match status" value="1"/>
</dbReference>
<accession>A0A8H6S1U2</accession>
<evidence type="ECO:0000313" key="3">
    <source>
        <dbReference type="EMBL" id="KAF7290768.1"/>
    </source>
</evidence>